<evidence type="ECO:0000313" key="5">
    <source>
        <dbReference type="Proteomes" id="UP001159042"/>
    </source>
</evidence>
<dbReference type="Proteomes" id="UP001159042">
    <property type="component" value="Unassembled WGS sequence"/>
</dbReference>
<gene>
    <name evidence="4" type="ORF">NQ315_003287</name>
</gene>
<dbReference type="GO" id="GO:0046872">
    <property type="term" value="F:metal ion binding"/>
    <property type="evidence" value="ECO:0007669"/>
    <property type="project" value="UniProtKB-KW"/>
</dbReference>
<sequence length="129" mass="14573">MLMQLQPRAAIPCWKAFIDGTARAICRPSEEQETYYSDTDFHCVKYQSVVTPDGLTVSLMGVFEGRRHDAGIFRESGFYGQLGQKARFENSQYVVFGDQAYGIRELLLCPYLGKVLTSPATLQCHYDSD</sequence>
<dbReference type="EMBL" id="JANEYG010000901">
    <property type="protein sequence ID" value="KAJ8909236.1"/>
    <property type="molecule type" value="Genomic_DNA"/>
</dbReference>
<dbReference type="AlphaFoldDB" id="A0AAV8V5L7"/>
<comment type="cofactor">
    <cofactor evidence="1">
        <name>a divalent metal cation</name>
        <dbReference type="ChEBI" id="CHEBI:60240"/>
    </cofactor>
</comment>
<evidence type="ECO:0000313" key="4">
    <source>
        <dbReference type="EMBL" id="KAJ8909236.1"/>
    </source>
</evidence>
<dbReference type="Pfam" id="PF13359">
    <property type="entry name" value="DDE_Tnp_4"/>
    <property type="match status" value="1"/>
</dbReference>
<proteinExistence type="predicted"/>
<organism evidence="4 5">
    <name type="scientific">Exocentrus adspersus</name>
    <dbReference type="NCBI Taxonomy" id="1586481"/>
    <lineage>
        <taxon>Eukaryota</taxon>
        <taxon>Metazoa</taxon>
        <taxon>Ecdysozoa</taxon>
        <taxon>Arthropoda</taxon>
        <taxon>Hexapoda</taxon>
        <taxon>Insecta</taxon>
        <taxon>Pterygota</taxon>
        <taxon>Neoptera</taxon>
        <taxon>Endopterygota</taxon>
        <taxon>Coleoptera</taxon>
        <taxon>Polyphaga</taxon>
        <taxon>Cucujiformia</taxon>
        <taxon>Chrysomeloidea</taxon>
        <taxon>Cerambycidae</taxon>
        <taxon>Lamiinae</taxon>
        <taxon>Acanthocinini</taxon>
        <taxon>Exocentrus</taxon>
    </lineage>
</organism>
<evidence type="ECO:0000256" key="2">
    <source>
        <dbReference type="ARBA" id="ARBA00022723"/>
    </source>
</evidence>
<dbReference type="InterPro" id="IPR027806">
    <property type="entry name" value="HARBI1_dom"/>
</dbReference>
<accession>A0AAV8V5L7</accession>
<keyword evidence="5" id="KW-1185">Reference proteome</keyword>
<name>A0AAV8V5L7_9CUCU</name>
<reference evidence="4 5" key="1">
    <citation type="journal article" date="2023" name="Insect Mol. Biol.">
        <title>Genome sequencing provides insights into the evolution of gene families encoding plant cell wall-degrading enzymes in longhorned beetles.</title>
        <authorList>
            <person name="Shin N.R."/>
            <person name="Okamura Y."/>
            <person name="Kirsch R."/>
            <person name="Pauchet Y."/>
        </authorList>
    </citation>
    <scope>NUCLEOTIDE SEQUENCE [LARGE SCALE GENOMIC DNA]</scope>
    <source>
        <strain evidence="4">EAD_L_NR</strain>
    </source>
</reference>
<evidence type="ECO:0000259" key="3">
    <source>
        <dbReference type="Pfam" id="PF13359"/>
    </source>
</evidence>
<comment type="caution">
    <text evidence="4">The sequence shown here is derived from an EMBL/GenBank/DDBJ whole genome shotgun (WGS) entry which is preliminary data.</text>
</comment>
<protein>
    <recommendedName>
        <fullName evidence="3">DDE Tnp4 domain-containing protein</fullName>
    </recommendedName>
</protein>
<keyword evidence="2" id="KW-0479">Metal-binding</keyword>
<feature type="domain" description="DDE Tnp4" evidence="3">
    <location>
        <begin position="18"/>
        <end position="112"/>
    </location>
</feature>
<evidence type="ECO:0000256" key="1">
    <source>
        <dbReference type="ARBA" id="ARBA00001968"/>
    </source>
</evidence>